<keyword evidence="2" id="KW-0732">Signal</keyword>
<comment type="caution">
    <text evidence="3">The sequence shown here is derived from an EMBL/GenBank/DDBJ whole genome shotgun (WGS) entry which is preliminary data.</text>
</comment>
<dbReference type="InterPro" id="IPR002692">
    <property type="entry name" value="S45"/>
</dbReference>
<dbReference type="Gene3D" id="1.10.439.10">
    <property type="entry name" value="Penicillin Amidohydrolase, domain 1"/>
    <property type="match status" value="1"/>
</dbReference>
<name>A0A9X3MYR9_9ACTN</name>
<evidence type="ECO:0000256" key="2">
    <source>
        <dbReference type="SAM" id="SignalP"/>
    </source>
</evidence>
<dbReference type="Gene3D" id="3.60.20.10">
    <property type="entry name" value="Glutamine Phosphoribosylpyrophosphate, subunit 1, domain 1"/>
    <property type="match status" value="2"/>
</dbReference>
<dbReference type="PANTHER" id="PTHR34218:SF4">
    <property type="entry name" value="ACYL-HOMOSERINE LACTONE ACYLASE QUIP"/>
    <property type="match status" value="1"/>
</dbReference>
<dbReference type="Pfam" id="PF01804">
    <property type="entry name" value="Penicil_amidase"/>
    <property type="match status" value="1"/>
</dbReference>
<dbReference type="InterPro" id="IPR043147">
    <property type="entry name" value="Penicillin_amidase_A-knob"/>
</dbReference>
<dbReference type="AlphaFoldDB" id="A0A9X3MYR9"/>
<reference evidence="3" key="1">
    <citation type="submission" date="2022-10" db="EMBL/GenBank/DDBJ databases">
        <title>The WGS of Solirubrobacter ginsenosidimutans DSM 21036.</title>
        <authorList>
            <person name="Jiang Z."/>
        </authorList>
    </citation>
    <scope>NUCLEOTIDE SEQUENCE</scope>
    <source>
        <strain evidence="3">DSM 21036</strain>
    </source>
</reference>
<evidence type="ECO:0000313" key="4">
    <source>
        <dbReference type="Proteomes" id="UP001149140"/>
    </source>
</evidence>
<dbReference type="Gene3D" id="1.10.1400.10">
    <property type="match status" value="1"/>
</dbReference>
<dbReference type="GO" id="GO:0016811">
    <property type="term" value="F:hydrolase activity, acting on carbon-nitrogen (but not peptide) bonds, in linear amides"/>
    <property type="evidence" value="ECO:0007669"/>
    <property type="project" value="InterPro"/>
</dbReference>
<dbReference type="PANTHER" id="PTHR34218">
    <property type="entry name" value="PEPTIDASE S45 PENICILLIN AMIDASE"/>
    <property type="match status" value="1"/>
</dbReference>
<comment type="similarity">
    <text evidence="1">Belongs to the peptidase S45 family.</text>
</comment>
<dbReference type="Proteomes" id="UP001149140">
    <property type="component" value="Unassembled WGS sequence"/>
</dbReference>
<dbReference type="EMBL" id="JAPDOD010000047">
    <property type="protein sequence ID" value="MDA0165471.1"/>
    <property type="molecule type" value="Genomic_DNA"/>
</dbReference>
<dbReference type="RefSeq" id="WP_270044730.1">
    <property type="nucleotide sequence ID" value="NZ_JAPDOD010000047.1"/>
</dbReference>
<feature type="chain" id="PRO_5040988710" evidence="2">
    <location>
        <begin position="24"/>
        <end position="895"/>
    </location>
</feature>
<gene>
    <name evidence="3" type="ORF">OM076_34700</name>
</gene>
<dbReference type="InterPro" id="IPR029055">
    <property type="entry name" value="Ntn_hydrolases_N"/>
</dbReference>
<dbReference type="SUPFAM" id="SSF56235">
    <property type="entry name" value="N-terminal nucleophile aminohydrolases (Ntn hydrolases)"/>
    <property type="match status" value="1"/>
</dbReference>
<feature type="signal peptide" evidence="2">
    <location>
        <begin position="1"/>
        <end position="23"/>
    </location>
</feature>
<evidence type="ECO:0000256" key="1">
    <source>
        <dbReference type="ARBA" id="ARBA00006586"/>
    </source>
</evidence>
<proteinExistence type="inferred from homology"/>
<evidence type="ECO:0000313" key="3">
    <source>
        <dbReference type="EMBL" id="MDA0165471.1"/>
    </source>
</evidence>
<sequence>MIVRAAACFAVAATLLAAPPASAQSLPIPTIIPAPATAPAPQAYQANDATGFHSILPSGTRGLYSLPELAANLTAGATVPHCCDQLPMYENLVYATPGLTTEDIPKYFKDGSFGVADNNVERTYSPREDVTIVRDKGFGVPHVYGATRAGAMFGLGYVGAEDRLFFMDVLRHAGRGELASFAGGANAGQDAEQWSVAPYTEQDLERQVNDLPKYLGAQGTQIVTDANNYIAGVNEYILEAKLDPTKLPGEYAAIGRPLGPDLFKPADIIATAAMVGGIFGKGGGKELEFSQLADALDQRFGQTKGAKAFQDFRAAEDKEAPVTVFKRRFPYQVPPKTVAKGSVARPDKGTLKLSPVSRSGAFFPGVPERTSNALLVSASESESGHPLMVAGPQVGYFNPQILMEQDVHSPAGPDGPGIDAQGAAFVGINLYIQLGRGRDYAWSATSAGQDIIDTFAVPLCDATHYRFRGRCEPIEVLQKTERWVPTLADQTKAGSQTLRAERTKLGLVAGRGKVHGKPVIFTKLRSTYFHEVDGAAGFMDFNTPELITDPGSFQRAAAKVGYTFNWFYTDADHIAYFNSGANPVRAKGVDNDFPVAAKFEWQGWNPDTWQAAFTPPAEHPQAVDQSYFVNWNNKQAHGYRSADANAYSSTYRSVMLEDRVKQGIAGARKLTLPKLIDAMELAGSGDLRAHVDLPLALRVIGKPSDPALKKAIDGLQAWRAGGGLRRDADHDGVYEHSGAIRIMDAWWPLWVKAQFEPALGAAAFKTLTDTVSIDNPPNNHGDHLGSAFQGSWYGYVSKDLRQTLGDPVKGRYSRAYCGTLRRCRAAMRASLREALRAPDPYTGDAVCEKQPKLNAQWCFDAVRQRPVGGTSQPLIHWINRPTYQQAVEIPRRLSR</sequence>
<dbReference type="GO" id="GO:0017000">
    <property type="term" value="P:antibiotic biosynthetic process"/>
    <property type="evidence" value="ECO:0007669"/>
    <property type="project" value="InterPro"/>
</dbReference>
<dbReference type="InterPro" id="IPR023343">
    <property type="entry name" value="Penicillin_amidase_dom1"/>
</dbReference>
<accession>A0A9X3MYR9</accession>
<organism evidence="3 4">
    <name type="scientific">Solirubrobacter ginsenosidimutans</name>
    <dbReference type="NCBI Taxonomy" id="490573"/>
    <lineage>
        <taxon>Bacteria</taxon>
        <taxon>Bacillati</taxon>
        <taxon>Actinomycetota</taxon>
        <taxon>Thermoleophilia</taxon>
        <taxon>Solirubrobacterales</taxon>
        <taxon>Solirubrobacteraceae</taxon>
        <taxon>Solirubrobacter</taxon>
    </lineage>
</organism>
<protein>
    <submittedName>
        <fullName evidence="3">Penicillin acylase family protein</fullName>
    </submittedName>
</protein>
<keyword evidence="4" id="KW-1185">Reference proteome</keyword>